<evidence type="ECO:0000313" key="2">
    <source>
        <dbReference type="EMBL" id="GGB00709.1"/>
    </source>
</evidence>
<protein>
    <submittedName>
        <fullName evidence="2">Branched-chain amino acid ABC transporter</fullName>
    </submittedName>
</protein>
<keyword evidence="3" id="KW-1185">Reference proteome</keyword>
<gene>
    <name evidence="2" type="ORF">GCM10007414_12340</name>
</gene>
<dbReference type="Pfam" id="PF05437">
    <property type="entry name" value="AzlD"/>
    <property type="match status" value="1"/>
</dbReference>
<evidence type="ECO:0000313" key="3">
    <source>
        <dbReference type="Proteomes" id="UP000651977"/>
    </source>
</evidence>
<dbReference type="InterPro" id="IPR008407">
    <property type="entry name" value="Brnchd-chn_aa_trnsp_AzlD"/>
</dbReference>
<comment type="caution">
    <text evidence="2">The sequence shown here is derived from an EMBL/GenBank/DDBJ whole genome shotgun (WGS) entry which is preliminary data.</text>
</comment>
<dbReference type="RefSeq" id="WP_055734795.1">
    <property type="nucleotide sequence ID" value="NZ_BMDY01000006.1"/>
</dbReference>
<dbReference type="EMBL" id="BMDY01000006">
    <property type="protein sequence ID" value="GGB00709.1"/>
    <property type="molecule type" value="Genomic_DNA"/>
</dbReference>
<dbReference type="Proteomes" id="UP000651977">
    <property type="component" value="Unassembled WGS sequence"/>
</dbReference>
<keyword evidence="1" id="KW-0812">Transmembrane</keyword>
<sequence length="100" mass="10972">MIWLSILAMAAVVFASRYLFLEPQIPLRLGKTALRFLSYSAPAVLTAIFAPIVFVRDEQLSLGLDNPYLIAAALACGLAIFTRNALLTTLLSMAVFFIIH</sequence>
<reference evidence="3" key="1">
    <citation type="journal article" date="2019" name="Int. J. Syst. Evol. Microbiol.">
        <title>The Global Catalogue of Microorganisms (GCM) 10K type strain sequencing project: providing services to taxonomists for standard genome sequencing and annotation.</title>
        <authorList>
            <consortium name="The Broad Institute Genomics Platform"/>
            <consortium name="The Broad Institute Genome Sequencing Center for Infectious Disease"/>
            <person name="Wu L."/>
            <person name="Ma J."/>
        </authorList>
    </citation>
    <scope>NUCLEOTIDE SEQUENCE [LARGE SCALE GENOMIC DNA]</scope>
    <source>
        <strain evidence="3">CGMCC 1.10131</strain>
    </source>
</reference>
<name>A0ABQ1HZT2_9ALTE</name>
<organism evidence="2 3">
    <name type="scientific">Agarivorans gilvus</name>
    <dbReference type="NCBI Taxonomy" id="680279"/>
    <lineage>
        <taxon>Bacteria</taxon>
        <taxon>Pseudomonadati</taxon>
        <taxon>Pseudomonadota</taxon>
        <taxon>Gammaproteobacteria</taxon>
        <taxon>Alteromonadales</taxon>
        <taxon>Alteromonadaceae</taxon>
        <taxon>Agarivorans</taxon>
    </lineage>
</organism>
<accession>A0ABQ1HZT2</accession>
<feature type="transmembrane region" description="Helical" evidence="1">
    <location>
        <begin position="68"/>
        <end position="99"/>
    </location>
</feature>
<proteinExistence type="predicted"/>
<keyword evidence="1" id="KW-0472">Membrane</keyword>
<evidence type="ECO:0000256" key="1">
    <source>
        <dbReference type="SAM" id="Phobius"/>
    </source>
</evidence>
<keyword evidence="1" id="KW-1133">Transmembrane helix</keyword>
<feature type="transmembrane region" description="Helical" evidence="1">
    <location>
        <begin position="39"/>
        <end position="56"/>
    </location>
</feature>